<gene>
    <name evidence="1" type="ORF">COLO4_28996</name>
</gene>
<keyword evidence="2" id="KW-1185">Reference proteome</keyword>
<proteinExistence type="predicted"/>
<sequence>MASRSNNISSLRCAGVLIVGCFSTLVAAISTIRGDERDREPLLANEVSNSS</sequence>
<protein>
    <submittedName>
        <fullName evidence="1">Chloride channel protein CLC-e</fullName>
    </submittedName>
</protein>
<organism evidence="1 2">
    <name type="scientific">Corchorus olitorius</name>
    <dbReference type="NCBI Taxonomy" id="93759"/>
    <lineage>
        <taxon>Eukaryota</taxon>
        <taxon>Viridiplantae</taxon>
        <taxon>Streptophyta</taxon>
        <taxon>Embryophyta</taxon>
        <taxon>Tracheophyta</taxon>
        <taxon>Spermatophyta</taxon>
        <taxon>Magnoliopsida</taxon>
        <taxon>eudicotyledons</taxon>
        <taxon>Gunneridae</taxon>
        <taxon>Pentapetalae</taxon>
        <taxon>rosids</taxon>
        <taxon>malvids</taxon>
        <taxon>Malvales</taxon>
        <taxon>Malvaceae</taxon>
        <taxon>Grewioideae</taxon>
        <taxon>Apeibeae</taxon>
        <taxon>Corchorus</taxon>
    </lineage>
</organism>
<name>A0A1R3HGV0_9ROSI</name>
<dbReference type="EMBL" id="AWUE01020183">
    <property type="protein sequence ID" value="OMO69607.1"/>
    <property type="molecule type" value="Genomic_DNA"/>
</dbReference>
<evidence type="ECO:0000313" key="1">
    <source>
        <dbReference type="EMBL" id="OMO69607.1"/>
    </source>
</evidence>
<dbReference type="AlphaFoldDB" id="A0A1R3HGV0"/>
<dbReference type="Proteomes" id="UP000187203">
    <property type="component" value="Unassembled WGS sequence"/>
</dbReference>
<accession>A0A1R3HGV0</accession>
<evidence type="ECO:0000313" key="2">
    <source>
        <dbReference type="Proteomes" id="UP000187203"/>
    </source>
</evidence>
<comment type="caution">
    <text evidence="1">The sequence shown here is derived from an EMBL/GenBank/DDBJ whole genome shotgun (WGS) entry which is preliminary data.</text>
</comment>
<reference evidence="2" key="1">
    <citation type="submission" date="2013-09" db="EMBL/GenBank/DDBJ databases">
        <title>Corchorus olitorius genome sequencing.</title>
        <authorList>
            <person name="Alam M."/>
            <person name="Haque M.S."/>
            <person name="Islam M.S."/>
            <person name="Emdad E.M."/>
            <person name="Islam M.M."/>
            <person name="Ahmed B."/>
            <person name="Halim A."/>
            <person name="Hossen Q.M.M."/>
            <person name="Hossain M.Z."/>
            <person name="Ahmed R."/>
            <person name="Khan M.M."/>
            <person name="Islam R."/>
            <person name="Rashid M.M."/>
            <person name="Khan S.A."/>
            <person name="Rahman M.S."/>
            <person name="Alam M."/>
            <person name="Yahiya A.S."/>
            <person name="Khan M.S."/>
            <person name="Azam M.S."/>
            <person name="Haque T."/>
            <person name="Lashkar M.Z.H."/>
            <person name="Akhand A.I."/>
            <person name="Morshed G."/>
            <person name="Roy S."/>
            <person name="Uddin K.S."/>
            <person name="Rabeya T."/>
            <person name="Hossain A.S."/>
            <person name="Chowdhury A."/>
            <person name="Snigdha A.R."/>
            <person name="Mortoza M.S."/>
            <person name="Matin S.A."/>
            <person name="Hoque S.M.E."/>
            <person name="Islam M.K."/>
            <person name="Roy D.K."/>
            <person name="Haider R."/>
            <person name="Moosa M.M."/>
            <person name="Elias S.M."/>
            <person name="Hasan A.M."/>
            <person name="Jahan S."/>
            <person name="Shafiuddin M."/>
            <person name="Mahmood N."/>
            <person name="Shommy N.S."/>
        </authorList>
    </citation>
    <scope>NUCLEOTIDE SEQUENCE [LARGE SCALE GENOMIC DNA]</scope>
    <source>
        <strain evidence="2">cv. O-4</strain>
    </source>
</reference>